<evidence type="ECO:0000313" key="2">
    <source>
        <dbReference type="Proteomes" id="UP001143856"/>
    </source>
</evidence>
<keyword evidence="2" id="KW-1185">Reference proteome</keyword>
<gene>
    <name evidence="1" type="ORF">NUW58_g620</name>
</gene>
<proteinExistence type="predicted"/>
<accession>A0ACC1PRB4</accession>
<name>A0ACC1PRB4_9PEZI</name>
<sequence>MEVALTFAASGAKGVLFADLNYDGAARAAEQSKALAKHPAYRCQAAMLDVTDSRSVLDLADLAVQSFGRIDYFINAVGLLQVDCAEYVPFEQTQEDDYDRILNINAKGAFLLSQAVVNVMRSQDIHQIDVDRHGTISAGRGAIVNVSSAMAFGAVPAKAPYTASKHAMLGLTRACAMDCKPYDIRVNQVCPAWTKTKMHEDSCRKEPLTPMAVEKMAARHIPMETYEVASACLYLCSPAAVSITGTSLMMDCGLTIGPTF</sequence>
<dbReference type="Proteomes" id="UP001143856">
    <property type="component" value="Unassembled WGS sequence"/>
</dbReference>
<evidence type="ECO:0000313" key="1">
    <source>
        <dbReference type="EMBL" id="KAJ2997556.1"/>
    </source>
</evidence>
<organism evidence="1 2">
    <name type="scientific">Xylaria curta</name>
    <dbReference type="NCBI Taxonomy" id="42375"/>
    <lineage>
        <taxon>Eukaryota</taxon>
        <taxon>Fungi</taxon>
        <taxon>Dikarya</taxon>
        <taxon>Ascomycota</taxon>
        <taxon>Pezizomycotina</taxon>
        <taxon>Sordariomycetes</taxon>
        <taxon>Xylariomycetidae</taxon>
        <taxon>Xylariales</taxon>
        <taxon>Xylariaceae</taxon>
        <taxon>Xylaria</taxon>
    </lineage>
</organism>
<dbReference type="EMBL" id="JAPDGR010000054">
    <property type="protein sequence ID" value="KAJ2997556.1"/>
    <property type="molecule type" value="Genomic_DNA"/>
</dbReference>
<reference evidence="1" key="1">
    <citation type="submission" date="2022-10" db="EMBL/GenBank/DDBJ databases">
        <title>Genome Sequence of Xylaria curta.</title>
        <authorList>
            <person name="Buettner E."/>
        </authorList>
    </citation>
    <scope>NUCLEOTIDE SEQUENCE</scope>
    <source>
        <strain evidence="1">Babe10</strain>
    </source>
</reference>
<protein>
    <submittedName>
        <fullName evidence="1">Uncharacterized protein</fullName>
    </submittedName>
</protein>
<comment type="caution">
    <text evidence="1">The sequence shown here is derived from an EMBL/GenBank/DDBJ whole genome shotgun (WGS) entry which is preliminary data.</text>
</comment>